<name>A0AAE3VFF4_9BACT</name>
<dbReference type="AlphaFoldDB" id="A0AAE3VFF4"/>
<protein>
    <submittedName>
        <fullName evidence="3">Nucleic acid-binding Zn-ribbon protein</fullName>
    </submittedName>
</protein>
<evidence type="ECO:0000313" key="4">
    <source>
        <dbReference type="Proteomes" id="UP001238163"/>
    </source>
</evidence>
<dbReference type="Gene3D" id="1.10.287.1490">
    <property type="match status" value="1"/>
</dbReference>
<keyword evidence="1" id="KW-0175">Coiled coil</keyword>
<reference evidence="3" key="1">
    <citation type="submission" date="2023-07" db="EMBL/GenBank/DDBJ databases">
        <title>Genomic Encyclopedia of Type Strains, Phase IV (KMG-IV): sequencing the most valuable type-strain genomes for metagenomic binning, comparative biology and taxonomic classification.</title>
        <authorList>
            <person name="Goeker M."/>
        </authorList>
    </citation>
    <scope>NUCLEOTIDE SEQUENCE</scope>
    <source>
        <strain evidence="3">DSM 24202</strain>
    </source>
</reference>
<evidence type="ECO:0000313" key="3">
    <source>
        <dbReference type="EMBL" id="MDQ0289281.1"/>
    </source>
</evidence>
<dbReference type="EMBL" id="JAUSVL010000001">
    <property type="protein sequence ID" value="MDQ0289281.1"/>
    <property type="molecule type" value="Genomic_DNA"/>
</dbReference>
<dbReference type="Proteomes" id="UP001238163">
    <property type="component" value="Unassembled WGS sequence"/>
</dbReference>
<sequence length="240" mass="27215">MHDWVESLLALQELDIRLAKMDEQLRSIPDKRKEAEKQYAAETEALNLAKAAFKEAELAARKYDGEINALLEKKRAFQSKSAMIKNNDEYRAALLQIEMCDHAVGTLEEKQLEAMMALDGLKETVALREKDLASGKKRAEGMLEDLKTLTANCQAQIDELQAKRPELLKPFAERYPDEPYLERYTRLRAGRGNPTTPCVVPVLDESCGRCRMKITAQLKNDTVNGKLTFCPSCSAMLFWE</sequence>
<evidence type="ECO:0000256" key="1">
    <source>
        <dbReference type="SAM" id="Coils"/>
    </source>
</evidence>
<comment type="caution">
    <text evidence="3">The sequence shown here is derived from an EMBL/GenBank/DDBJ whole genome shotgun (WGS) entry which is preliminary data.</text>
</comment>
<dbReference type="Pfam" id="PF02591">
    <property type="entry name" value="Zn_ribbon_9"/>
    <property type="match status" value="1"/>
</dbReference>
<proteinExistence type="predicted"/>
<accession>A0AAE3VFF4</accession>
<feature type="coiled-coil region" evidence="1">
    <location>
        <begin position="32"/>
        <end position="73"/>
    </location>
</feature>
<feature type="domain" description="C4-type zinc ribbon" evidence="2">
    <location>
        <begin position="206"/>
        <end position="237"/>
    </location>
</feature>
<dbReference type="InterPro" id="IPR003743">
    <property type="entry name" value="Zf-RING_7"/>
</dbReference>
<gene>
    <name evidence="3" type="ORF">J3R75_001388</name>
</gene>
<keyword evidence="4" id="KW-1185">Reference proteome</keyword>
<evidence type="ECO:0000259" key="2">
    <source>
        <dbReference type="Pfam" id="PF02591"/>
    </source>
</evidence>
<dbReference type="RefSeq" id="WP_307260686.1">
    <property type="nucleotide sequence ID" value="NZ_JAUSVL010000001.1"/>
</dbReference>
<organism evidence="3 4">
    <name type="scientific">Oligosphaera ethanolica</name>
    <dbReference type="NCBI Taxonomy" id="760260"/>
    <lineage>
        <taxon>Bacteria</taxon>
        <taxon>Pseudomonadati</taxon>
        <taxon>Lentisphaerota</taxon>
        <taxon>Oligosphaeria</taxon>
        <taxon>Oligosphaerales</taxon>
        <taxon>Oligosphaeraceae</taxon>
        <taxon>Oligosphaera</taxon>
    </lineage>
</organism>